<name>A0ABD1VQH7_9LAMI</name>
<comment type="caution">
    <text evidence="1">The sequence shown here is derived from an EMBL/GenBank/DDBJ whole genome shotgun (WGS) entry which is preliminary data.</text>
</comment>
<sequence length="128" mass="14710">MASLHALMLKGPHKIQGIGAGFLPAVLDVNILDEVIQVSLYLTIKHFVHVLITRNDALEKSIEHFNANRDISRGLKDDPSHDELITFMKIWQLRIKYAFVVLPSFRERYLSTVLFDSLQEEAENMTFD</sequence>
<proteinExistence type="predicted"/>
<accession>A0ABD1VQH7</accession>
<dbReference type="GO" id="GO:0016829">
    <property type="term" value="F:lyase activity"/>
    <property type="evidence" value="ECO:0007669"/>
    <property type="project" value="UniProtKB-KW"/>
</dbReference>
<dbReference type="PANTHER" id="PTHR10314">
    <property type="entry name" value="CYSTATHIONINE BETA-SYNTHASE"/>
    <property type="match status" value="1"/>
</dbReference>
<dbReference type="Proteomes" id="UP001604277">
    <property type="component" value="Unassembled WGS sequence"/>
</dbReference>
<dbReference type="InterPro" id="IPR050214">
    <property type="entry name" value="Cys_Synth/Cystath_Beta-Synth"/>
</dbReference>
<organism evidence="1 2">
    <name type="scientific">Forsythia ovata</name>
    <dbReference type="NCBI Taxonomy" id="205694"/>
    <lineage>
        <taxon>Eukaryota</taxon>
        <taxon>Viridiplantae</taxon>
        <taxon>Streptophyta</taxon>
        <taxon>Embryophyta</taxon>
        <taxon>Tracheophyta</taxon>
        <taxon>Spermatophyta</taxon>
        <taxon>Magnoliopsida</taxon>
        <taxon>eudicotyledons</taxon>
        <taxon>Gunneridae</taxon>
        <taxon>Pentapetalae</taxon>
        <taxon>asterids</taxon>
        <taxon>lamiids</taxon>
        <taxon>Lamiales</taxon>
        <taxon>Oleaceae</taxon>
        <taxon>Forsythieae</taxon>
        <taxon>Forsythia</taxon>
    </lineage>
</organism>
<reference evidence="2" key="1">
    <citation type="submission" date="2024-07" db="EMBL/GenBank/DDBJ databases">
        <title>Two chromosome-level genome assemblies of Korean endemic species Abeliophyllum distichum and Forsythia ovata (Oleaceae).</title>
        <authorList>
            <person name="Jang H."/>
        </authorList>
    </citation>
    <scope>NUCLEOTIDE SEQUENCE [LARGE SCALE GENOMIC DNA]</scope>
</reference>
<dbReference type="Gene3D" id="3.40.50.1100">
    <property type="match status" value="1"/>
</dbReference>
<keyword evidence="1" id="KW-0456">Lyase</keyword>
<dbReference type="EMBL" id="JBFOLJ010000005">
    <property type="protein sequence ID" value="KAL2538625.1"/>
    <property type="molecule type" value="Genomic_DNA"/>
</dbReference>
<gene>
    <name evidence="1" type="ORF">Fot_20016</name>
</gene>
<evidence type="ECO:0000313" key="1">
    <source>
        <dbReference type="EMBL" id="KAL2538625.1"/>
    </source>
</evidence>
<dbReference type="InterPro" id="IPR036052">
    <property type="entry name" value="TrpB-like_PALP_sf"/>
</dbReference>
<keyword evidence="2" id="KW-1185">Reference proteome</keyword>
<dbReference type="AlphaFoldDB" id="A0ABD1VQH7"/>
<evidence type="ECO:0000313" key="2">
    <source>
        <dbReference type="Proteomes" id="UP001604277"/>
    </source>
</evidence>
<protein>
    <submittedName>
        <fullName evidence="1">O-acetylserine (Thiol) lyase (OAS-TL) isoform A2</fullName>
    </submittedName>
</protein>